<name>A0ACC1HZL7_9FUNG</name>
<accession>A0ACC1HZL7</accession>
<sequence length="173" mass="19577">MGEFFARSTPHWDLSALTALELGSGCGLVGLTLHRLGMQQTILTDQLRMMRLLTKNMDANRLKSSSLEMFATEYVWGQMPEDQRIVRQSIDMVVASDCVYHESVAPMLVHTLVDVCKSRVDGKKCVGMVGQELRSDLVHQVFLAELLKHFVVYRVPVSPKIDGFYALYAIWLK</sequence>
<keyword evidence="2" id="KW-1185">Reference proteome</keyword>
<evidence type="ECO:0000313" key="1">
    <source>
        <dbReference type="EMBL" id="KAJ1884132.1"/>
    </source>
</evidence>
<gene>
    <name evidence="1" type="ORF">LPJ66_010758</name>
</gene>
<dbReference type="Proteomes" id="UP001150581">
    <property type="component" value="Unassembled WGS sequence"/>
</dbReference>
<reference evidence="1" key="1">
    <citation type="submission" date="2022-07" db="EMBL/GenBank/DDBJ databases">
        <title>Phylogenomic reconstructions and comparative analyses of Kickxellomycotina fungi.</title>
        <authorList>
            <person name="Reynolds N.K."/>
            <person name="Stajich J.E."/>
            <person name="Barry K."/>
            <person name="Grigoriev I.V."/>
            <person name="Crous P."/>
            <person name="Smith M.E."/>
        </authorList>
    </citation>
    <scope>NUCLEOTIDE SEQUENCE</scope>
    <source>
        <strain evidence="1">Benny 63K</strain>
    </source>
</reference>
<proteinExistence type="predicted"/>
<comment type="caution">
    <text evidence="1">The sequence shown here is derived from an EMBL/GenBank/DDBJ whole genome shotgun (WGS) entry which is preliminary data.</text>
</comment>
<organism evidence="1 2">
    <name type="scientific">Kickxella alabastrina</name>
    <dbReference type="NCBI Taxonomy" id="61397"/>
    <lineage>
        <taxon>Eukaryota</taxon>
        <taxon>Fungi</taxon>
        <taxon>Fungi incertae sedis</taxon>
        <taxon>Zoopagomycota</taxon>
        <taxon>Kickxellomycotina</taxon>
        <taxon>Kickxellomycetes</taxon>
        <taxon>Kickxellales</taxon>
        <taxon>Kickxellaceae</taxon>
        <taxon>Kickxella</taxon>
    </lineage>
</organism>
<protein>
    <submittedName>
        <fullName evidence="1">Uncharacterized protein</fullName>
    </submittedName>
</protein>
<dbReference type="EMBL" id="JANBPG010002947">
    <property type="protein sequence ID" value="KAJ1884132.1"/>
    <property type="molecule type" value="Genomic_DNA"/>
</dbReference>
<evidence type="ECO:0000313" key="2">
    <source>
        <dbReference type="Proteomes" id="UP001150581"/>
    </source>
</evidence>